<dbReference type="GO" id="GO:0005886">
    <property type="term" value="C:plasma membrane"/>
    <property type="evidence" value="ECO:0007669"/>
    <property type="project" value="TreeGrafter"/>
</dbReference>
<dbReference type="PANTHER" id="PTHR30050">
    <property type="entry name" value="CHROMOSOMAL REPLICATION INITIATOR PROTEIN DNAA"/>
    <property type="match status" value="1"/>
</dbReference>
<dbReference type="PANTHER" id="PTHR30050:SF5">
    <property type="entry name" value="DNAA REGULATORY INACTIVATOR HDA"/>
    <property type="match status" value="1"/>
</dbReference>
<dbReference type="InterPro" id="IPR055199">
    <property type="entry name" value="Hda_lid"/>
</dbReference>
<keyword evidence="3" id="KW-1185">Reference proteome</keyword>
<dbReference type="RefSeq" id="WP_131001853.1">
    <property type="nucleotide sequence ID" value="NZ_JBHSZR010000005.1"/>
</dbReference>
<proteinExistence type="predicted"/>
<dbReference type="SUPFAM" id="SSF52540">
    <property type="entry name" value="P-loop containing nucleoside triphosphate hydrolases"/>
    <property type="match status" value="1"/>
</dbReference>
<dbReference type="Proteomes" id="UP000291613">
    <property type="component" value="Unassembled WGS sequence"/>
</dbReference>
<dbReference type="OrthoDB" id="7390113at2"/>
<sequence length="226" mass="24653">MAREAPRQIPLALPHEPRLGADDYLVGSANEAAHALVTGWPAWPDKVLLLVGDEGAGKTHLASMWAEQASAVEATDPEEAARRILEESIAPTFVEDVDSVDETGLFHLLNAARERNAYLLLTARMGPSLLWPTLPDLASRLRALPQARLEPPEEAMVQAVLVKLLDERQLRVDADVVAFIARRCDRSLGSVRRVVDALDHESLARGRAVGRGLAGDVLARLLDEED</sequence>
<organism evidence="2 3">
    <name type="scientific">Hansschlegelia quercus</name>
    <dbReference type="NCBI Taxonomy" id="2528245"/>
    <lineage>
        <taxon>Bacteria</taxon>
        <taxon>Pseudomonadati</taxon>
        <taxon>Pseudomonadota</taxon>
        <taxon>Alphaproteobacteria</taxon>
        <taxon>Hyphomicrobiales</taxon>
        <taxon>Methylopilaceae</taxon>
        <taxon>Hansschlegelia</taxon>
    </lineage>
</organism>
<evidence type="ECO:0000313" key="2">
    <source>
        <dbReference type="EMBL" id="TBN54259.1"/>
    </source>
</evidence>
<gene>
    <name evidence="2" type="ORF">EYR15_05290</name>
</gene>
<dbReference type="GO" id="GO:0006270">
    <property type="term" value="P:DNA replication initiation"/>
    <property type="evidence" value="ECO:0007669"/>
    <property type="project" value="TreeGrafter"/>
</dbReference>
<evidence type="ECO:0000313" key="3">
    <source>
        <dbReference type="Proteomes" id="UP000291613"/>
    </source>
</evidence>
<dbReference type="Pfam" id="PF22688">
    <property type="entry name" value="Hda_lid"/>
    <property type="match status" value="1"/>
</dbReference>
<dbReference type="GO" id="GO:0003688">
    <property type="term" value="F:DNA replication origin binding"/>
    <property type="evidence" value="ECO:0007669"/>
    <property type="project" value="TreeGrafter"/>
</dbReference>
<protein>
    <recommendedName>
        <fullName evidence="1">Hda lid domain-containing protein</fullName>
    </recommendedName>
</protein>
<dbReference type="EMBL" id="SIUB01000002">
    <property type="protein sequence ID" value="TBN54259.1"/>
    <property type="molecule type" value="Genomic_DNA"/>
</dbReference>
<name>A0A4Q9GJ03_9HYPH</name>
<reference evidence="2 3" key="1">
    <citation type="submission" date="2019-02" db="EMBL/GenBank/DDBJ databases">
        <title>Hansschlegelia quercus sp. nov., a novel methylotrophic bacterium from buds of oak (Quercus robur L.).</title>
        <authorList>
            <person name="Agafonova N.V."/>
            <person name="Kaparullina E.N."/>
            <person name="Grouzdev D.S."/>
            <person name="Doronina N.V."/>
        </authorList>
    </citation>
    <scope>NUCLEOTIDE SEQUENCE [LARGE SCALE GENOMIC DNA]</scope>
    <source>
        <strain evidence="2 3">Dub</strain>
    </source>
</reference>
<dbReference type="AlphaFoldDB" id="A0A4Q9GJ03"/>
<dbReference type="InterPro" id="IPR027417">
    <property type="entry name" value="P-loop_NTPase"/>
</dbReference>
<comment type="caution">
    <text evidence="2">The sequence shown here is derived from an EMBL/GenBank/DDBJ whole genome shotgun (WGS) entry which is preliminary data.</text>
</comment>
<dbReference type="Gene3D" id="1.10.8.60">
    <property type="match status" value="1"/>
</dbReference>
<feature type="domain" description="Hda lid" evidence="1">
    <location>
        <begin position="160"/>
        <end position="209"/>
    </location>
</feature>
<dbReference type="Gene3D" id="3.40.50.300">
    <property type="entry name" value="P-loop containing nucleotide triphosphate hydrolases"/>
    <property type="match status" value="1"/>
</dbReference>
<evidence type="ECO:0000259" key="1">
    <source>
        <dbReference type="Pfam" id="PF22688"/>
    </source>
</evidence>
<accession>A0A4Q9GJ03</accession>